<dbReference type="Pfam" id="PF00038">
    <property type="entry name" value="Filament"/>
    <property type="match status" value="1"/>
</dbReference>
<accession>A0AAY4CEV5</accession>
<dbReference type="SMART" id="SM01391">
    <property type="entry name" value="Filament"/>
    <property type="match status" value="1"/>
</dbReference>
<keyword evidence="2 3" id="KW-0175">Coiled coil</keyword>
<dbReference type="PANTHER" id="PTHR47147">
    <property type="entry name" value="SYNCOILIN"/>
    <property type="match status" value="1"/>
</dbReference>
<evidence type="ECO:0000256" key="2">
    <source>
        <dbReference type="ARBA" id="ARBA00023054"/>
    </source>
</evidence>
<dbReference type="Proteomes" id="UP000694580">
    <property type="component" value="Chromosome 20"/>
</dbReference>
<evidence type="ECO:0000256" key="1">
    <source>
        <dbReference type="ARBA" id="ARBA00022754"/>
    </source>
</evidence>
<protein>
    <recommendedName>
        <fullName evidence="4">IF rod domain-containing protein</fullName>
    </recommendedName>
</protein>
<feature type="coiled-coil region" evidence="3">
    <location>
        <begin position="338"/>
        <end position="425"/>
    </location>
</feature>
<dbReference type="GeneTree" id="ENSGT00390000018108"/>
<dbReference type="Ensembl" id="ENSDCDT00010038534.1">
    <property type="protein sequence ID" value="ENSDCDP00010031136.1"/>
    <property type="gene ID" value="ENSDCDG00010019853.1"/>
</dbReference>
<organism evidence="5 6">
    <name type="scientific">Denticeps clupeoides</name>
    <name type="common">denticle herring</name>
    <dbReference type="NCBI Taxonomy" id="299321"/>
    <lineage>
        <taxon>Eukaryota</taxon>
        <taxon>Metazoa</taxon>
        <taxon>Chordata</taxon>
        <taxon>Craniata</taxon>
        <taxon>Vertebrata</taxon>
        <taxon>Euteleostomi</taxon>
        <taxon>Actinopterygii</taxon>
        <taxon>Neopterygii</taxon>
        <taxon>Teleostei</taxon>
        <taxon>Clupei</taxon>
        <taxon>Clupeiformes</taxon>
        <taxon>Denticipitoidei</taxon>
        <taxon>Denticipitidae</taxon>
        <taxon>Denticeps</taxon>
    </lineage>
</organism>
<gene>
    <name evidence="5" type="primary">SYNC</name>
</gene>
<dbReference type="PANTHER" id="PTHR47147:SF1">
    <property type="entry name" value="SYNCOILIN"/>
    <property type="match status" value="1"/>
</dbReference>
<proteinExistence type="predicted"/>
<dbReference type="AlphaFoldDB" id="A0AAY4CEV5"/>
<evidence type="ECO:0000256" key="3">
    <source>
        <dbReference type="SAM" id="Coils"/>
    </source>
</evidence>
<reference evidence="5" key="2">
    <citation type="submission" date="2025-08" db="UniProtKB">
        <authorList>
            <consortium name="Ensembl"/>
        </authorList>
    </citation>
    <scope>IDENTIFICATION</scope>
</reference>
<keyword evidence="6" id="KW-1185">Reference proteome</keyword>
<name>A0AAY4CEV5_9TELE</name>
<sequence length="455" mass="52362">MEDRKLDVVFDSACDSLTEEALQFQPLFIAEDDEEEDLFEDCVEDIQANNFSQRCRDSLASQFNGLMEKMMAKIEDYGSLVQNPSKSCLRPQSDTHNDEYLPEESSTVKIEAYEENRESEYSLTREGLGVSECKDDSFTSEDMEECVDIMDIGELGTLFEGCIEEVGRLQEQRDELVKELLELEQPMAEGVTALRTELDEARGQLVRVSLEKEALLMETHLVKKNLFIAARQCAQSQVSLRNQKQDVDSLNAIQEELKAQVQQLADEVTHLCSDHESSLKNLQSQLEYLSQGLGSACSSANLSLGRRASWDLQQYLQGAIGALEEWYEPRLVALLKWRETSMEALKKAREQAQELKTQLGPLKDEEQRLELQRICLEERIHLMEAQRKENVEQYRETLDLLEESSRELRNELQIQKNMNRDLEVLKNTVMKELEIYRKHIERQCKPGASDVEVKT</sequence>
<reference evidence="5 6" key="1">
    <citation type="submission" date="2020-06" db="EMBL/GenBank/DDBJ databases">
        <authorList>
            <consortium name="Wellcome Sanger Institute Data Sharing"/>
        </authorList>
    </citation>
    <scope>NUCLEOTIDE SEQUENCE [LARGE SCALE GENOMIC DNA]</scope>
</reference>
<evidence type="ECO:0000259" key="4">
    <source>
        <dbReference type="SMART" id="SM01391"/>
    </source>
</evidence>
<evidence type="ECO:0000313" key="6">
    <source>
        <dbReference type="Proteomes" id="UP000694580"/>
    </source>
</evidence>
<dbReference type="RefSeq" id="XP_028820264.1">
    <property type="nucleotide sequence ID" value="XM_028964431.1"/>
</dbReference>
<reference evidence="5" key="3">
    <citation type="submission" date="2025-09" db="UniProtKB">
        <authorList>
            <consortium name="Ensembl"/>
        </authorList>
    </citation>
    <scope>IDENTIFICATION</scope>
</reference>
<keyword evidence="1" id="KW-0403">Intermediate filament</keyword>
<evidence type="ECO:0000313" key="5">
    <source>
        <dbReference type="Ensembl" id="ENSDCDP00010031136.1"/>
    </source>
</evidence>
<dbReference type="GO" id="GO:0005882">
    <property type="term" value="C:intermediate filament"/>
    <property type="evidence" value="ECO:0007669"/>
    <property type="project" value="UniProtKB-KW"/>
</dbReference>
<dbReference type="GeneID" id="114770479"/>
<feature type="coiled-coil region" evidence="3">
    <location>
        <begin position="191"/>
        <end position="267"/>
    </location>
</feature>
<feature type="domain" description="IF rod" evidence="4">
    <location>
        <begin position="153"/>
        <end position="445"/>
    </location>
</feature>
<dbReference type="InterPro" id="IPR027702">
    <property type="entry name" value="Syncoilin"/>
</dbReference>
<dbReference type="InterPro" id="IPR039008">
    <property type="entry name" value="IF_rod_dom"/>
</dbReference>